<evidence type="ECO:0000259" key="1">
    <source>
        <dbReference type="Pfam" id="PF06985"/>
    </source>
</evidence>
<evidence type="ECO:0000313" key="2">
    <source>
        <dbReference type="EMBL" id="OQO00658.1"/>
    </source>
</evidence>
<gene>
    <name evidence="2" type="ORF">B0A48_13148</name>
</gene>
<dbReference type="AlphaFoldDB" id="A0A1V8SNQ1"/>
<feature type="domain" description="Heterokaryon incompatibility" evidence="1">
    <location>
        <begin position="61"/>
        <end position="232"/>
    </location>
</feature>
<dbReference type="STRING" id="1507870.A0A1V8SNQ1"/>
<dbReference type="PANTHER" id="PTHR24148:SF73">
    <property type="entry name" value="HET DOMAIN PROTEIN (AFU_ORTHOLOGUE AFUA_8G01020)"/>
    <property type="match status" value="1"/>
</dbReference>
<dbReference type="EMBL" id="NAJO01000034">
    <property type="protein sequence ID" value="OQO00658.1"/>
    <property type="molecule type" value="Genomic_DNA"/>
</dbReference>
<keyword evidence="3" id="KW-1185">Reference proteome</keyword>
<dbReference type="OrthoDB" id="3553147at2759"/>
<accession>A0A1V8SNQ1</accession>
<name>A0A1V8SNQ1_9PEZI</name>
<dbReference type="Pfam" id="PF06985">
    <property type="entry name" value="HET"/>
    <property type="match status" value="1"/>
</dbReference>
<organism evidence="2 3">
    <name type="scientific">Cryoendolithus antarcticus</name>
    <dbReference type="NCBI Taxonomy" id="1507870"/>
    <lineage>
        <taxon>Eukaryota</taxon>
        <taxon>Fungi</taxon>
        <taxon>Dikarya</taxon>
        <taxon>Ascomycota</taxon>
        <taxon>Pezizomycotina</taxon>
        <taxon>Dothideomycetes</taxon>
        <taxon>Dothideomycetidae</taxon>
        <taxon>Cladosporiales</taxon>
        <taxon>Cladosporiaceae</taxon>
        <taxon>Cryoendolithus</taxon>
    </lineage>
</organism>
<protein>
    <recommendedName>
        <fullName evidence="1">Heterokaryon incompatibility domain-containing protein</fullName>
    </recommendedName>
</protein>
<evidence type="ECO:0000313" key="3">
    <source>
        <dbReference type="Proteomes" id="UP000192596"/>
    </source>
</evidence>
<sequence length="237" mass="26761">MNKVHATEAAVSPHDPTATFVYDELDDAKTHIRLLRIRHAEVGGAVECDLRPHLVEHCPSYTAVSYTWGDPGATTSISVNGLALHVRQNCAYVLCQAHRYGDGFYWVDAICINQNSEAEKSDQVQMMGQIFRRAEAVLACVGDYSGDSTFLCGKLRDHESTLLAVVDQLDSSNAAFWPRYRVPDSTLQQLLRLAKSIAWRLRFTLDTHRRIFAAVVAMLERPYFQRVWVAQELFMAK</sequence>
<dbReference type="InterPro" id="IPR052895">
    <property type="entry name" value="HetReg/Transcr_Mod"/>
</dbReference>
<dbReference type="InParanoid" id="A0A1V8SNQ1"/>
<reference evidence="3" key="1">
    <citation type="submission" date="2017-03" db="EMBL/GenBank/DDBJ databases">
        <title>Genomes of endolithic fungi from Antarctica.</title>
        <authorList>
            <person name="Coleine C."/>
            <person name="Masonjones S."/>
            <person name="Stajich J.E."/>
        </authorList>
    </citation>
    <scope>NUCLEOTIDE SEQUENCE [LARGE SCALE GENOMIC DNA]</scope>
    <source>
        <strain evidence="3">CCFEE 5527</strain>
    </source>
</reference>
<dbReference type="Proteomes" id="UP000192596">
    <property type="component" value="Unassembled WGS sequence"/>
</dbReference>
<dbReference type="PANTHER" id="PTHR24148">
    <property type="entry name" value="ANKYRIN REPEAT DOMAIN-CONTAINING PROTEIN 39 HOMOLOG-RELATED"/>
    <property type="match status" value="1"/>
</dbReference>
<comment type="caution">
    <text evidence="2">The sequence shown here is derived from an EMBL/GenBank/DDBJ whole genome shotgun (WGS) entry which is preliminary data.</text>
</comment>
<dbReference type="InterPro" id="IPR010730">
    <property type="entry name" value="HET"/>
</dbReference>
<proteinExistence type="predicted"/>